<dbReference type="EMBL" id="JBEYXV010000009">
    <property type="protein sequence ID" value="MEU6822675.1"/>
    <property type="molecule type" value="Genomic_DNA"/>
</dbReference>
<dbReference type="Proteomes" id="UP001551176">
    <property type="component" value="Unassembled WGS sequence"/>
</dbReference>
<keyword evidence="2" id="KW-1185">Reference proteome</keyword>
<name>A0ABV3BNT5_9ACTN</name>
<accession>A0ABV3BNT5</accession>
<gene>
    <name evidence="1" type="ORF">ABZ921_18775</name>
</gene>
<protein>
    <recommendedName>
        <fullName evidence="3">GNAT family N-acetyltransferase</fullName>
    </recommendedName>
</protein>
<dbReference type="RefSeq" id="WP_359350215.1">
    <property type="nucleotide sequence ID" value="NZ_JBEYXV010000009.1"/>
</dbReference>
<comment type="caution">
    <text evidence="1">The sequence shown here is derived from an EMBL/GenBank/DDBJ whole genome shotgun (WGS) entry which is preliminary data.</text>
</comment>
<dbReference type="InterPro" id="IPR016181">
    <property type="entry name" value="Acyl_CoA_acyltransferase"/>
</dbReference>
<evidence type="ECO:0000313" key="2">
    <source>
        <dbReference type="Proteomes" id="UP001551176"/>
    </source>
</evidence>
<dbReference type="SUPFAM" id="SSF55729">
    <property type="entry name" value="Acyl-CoA N-acyltransferases (Nat)"/>
    <property type="match status" value="1"/>
</dbReference>
<evidence type="ECO:0000313" key="1">
    <source>
        <dbReference type="EMBL" id="MEU6822675.1"/>
    </source>
</evidence>
<organism evidence="1 2">
    <name type="scientific">Streptomyces atriruber</name>
    <dbReference type="NCBI Taxonomy" id="545121"/>
    <lineage>
        <taxon>Bacteria</taxon>
        <taxon>Bacillati</taxon>
        <taxon>Actinomycetota</taxon>
        <taxon>Actinomycetes</taxon>
        <taxon>Kitasatosporales</taxon>
        <taxon>Streptomycetaceae</taxon>
        <taxon>Streptomyces</taxon>
    </lineage>
</organism>
<sequence>MPEMFLRRLSRWQAEQQREAVADLYVEAFRGTAGAEYDIRQDFLHRFERDVQQTDFDMVVADAGALVGCLYGYRAERGSAWWEAIRSVLSPAAFEQTAAGRVFLLSELLVAPAERGSDVAHRLRTLLLTRHTSDVVVAVIRADDDQGREVLKSWDWTKLGEFTHEREGWLRPPSPLP</sequence>
<proteinExistence type="predicted"/>
<dbReference type="Gene3D" id="3.40.630.30">
    <property type="match status" value="1"/>
</dbReference>
<evidence type="ECO:0008006" key="3">
    <source>
        <dbReference type="Google" id="ProtNLM"/>
    </source>
</evidence>
<reference evidence="1 2" key="1">
    <citation type="submission" date="2024-06" db="EMBL/GenBank/DDBJ databases">
        <title>The Natural Products Discovery Center: Release of the First 8490 Sequenced Strains for Exploring Actinobacteria Biosynthetic Diversity.</title>
        <authorList>
            <person name="Kalkreuter E."/>
            <person name="Kautsar S.A."/>
            <person name="Yang D."/>
            <person name="Bader C.D."/>
            <person name="Teijaro C.N."/>
            <person name="Fluegel L."/>
            <person name="Davis C.M."/>
            <person name="Simpson J.R."/>
            <person name="Lauterbach L."/>
            <person name="Steele A.D."/>
            <person name="Gui C."/>
            <person name="Meng S."/>
            <person name="Li G."/>
            <person name="Viehrig K."/>
            <person name="Ye F."/>
            <person name="Su P."/>
            <person name="Kiefer A.F."/>
            <person name="Nichols A."/>
            <person name="Cepeda A.J."/>
            <person name="Yan W."/>
            <person name="Fan B."/>
            <person name="Jiang Y."/>
            <person name="Adhikari A."/>
            <person name="Zheng C.-J."/>
            <person name="Schuster L."/>
            <person name="Cowan T.M."/>
            <person name="Smanski M.J."/>
            <person name="Chevrette M.G."/>
            <person name="De Carvalho L.P.S."/>
            <person name="Shen B."/>
        </authorList>
    </citation>
    <scope>NUCLEOTIDE SEQUENCE [LARGE SCALE GENOMIC DNA]</scope>
    <source>
        <strain evidence="1 2">NPDC046838</strain>
    </source>
</reference>